<sequence length="105" mass="12040">MNAINLLKQIESFRKYDADIHSQTIAVFLYVGIHEANEGVPMTKIAKDLNMAQSSVSRNVSLLSKWSWSRKEGLNFVEALEDPMERRRKLVKLTNRGKKLYATIS</sequence>
<dbReference type="InterPro" id="IPR036388">
    <property type="entry name" value="WH-like_DNA-bd_sf"/>
</dbReference>
<organism evidence="1 2">
    <name type="scientific">uncultured phage_MedDCM-OCT-S42-C7</name>
    <dbReference type="NCBI Taxonomy" id="2741073"/>
    <lineage>
        <taxon>Viruses</taxon>
        <taxon>Duplodnaviria</taxon>
        <taxon>Heunggongvirae</taxon>
        <taxon>Uroviricota</taxon>
        <taxon>Caudoviricetes</taxon>
        <taxon>Autographivirales</taxon>
        <taxon>Sieqvirus</taxon>
        <taxon>Sieqvirus S42C7</taxon>
    </lineage>
</organism>
<dbReference type="KEGG" id="vg:55412387"/>
<dbReference type="Gene3D" id="1.10.10.10">
    <property type="entry name" value="Winged helix-like DNA-binding domain superfamily/Winged helix DNA-binding domain"/>
    <property type="match status" value="1"/>
</dbReference>
<name>A0A6S4PAH0_9CAUD</name>
<reference evidence="1 2" key="1">
    <citation type="journal article" date="2013" name="PLoS Genet.">
        <title>Expanding the Marine Virosphere Using Metagenomics.</title>
        <authorList>
            <person name="Mizuno C.M."/>
            <person name="Rodriguez-Valera F."/>
            <person name="Kimes N.E."/>
            <person name="Ghai R."/>
        </authorList>
    </citation>
    <scope>NUCLEOTIDE SEQUENCE [LARGE SCALE GENOMIC DNA]</scope>
    <source>
        <strain evidence="1">UvMED-CGR-C97-MedDCM-OCT-S42-C7</strain>
    </source>
</reference>
<keyword evidence="2" id="KW-1185">Reference proteome</keyword>
<dbReference type="EMBL" id="AP013541">
    <property type="protein sequence ID" value="BAQ94140.1"/>
    <property type="molecule type" value="Genomic_DNA"/>
</dbReference>
<dbReference type="InterPro" id="IPR036390">
    <property type="entry name" value="WH_DNA-bd_sf"/>
</dbReference>
<protein>
    <submittedName>
        <fullName evidence="1">MarR family transcriptional regulator</fullName>
    </submittedName>
</protein>
<dbReference type="RefSeq" id="YP_009777682.1">
    <property type="nucleotide sequence ID" value="NC_047701.1"/>
</dbReference>
<proteinExistence type="predicted"/>
<evidence type="ECO:0000313" key="2">
    <source>
        <dbReference type="Proteomes" id="UP000505269"/>
    </source>
</evidence>
<dbReference type="Proteomes" id="UP000505269">
    <property type="component" value="Segment"/>
</dbReference>
<evidence type="ECO:0000313" key="1">
    <source>
        <dbReference type="EMBL" id="BAQ94140.1"/>
    </source>
</evidence>
<dbReference type="SUPFAM" id="SSF46785">
    <property type="entry name" value="Winged helix' DNA-binding domain"/>
    <property type="match status" value="1"/>
</dbReference>
<accession>A0A6S4PAH0</accession>
<dbReference type="GeneID" id="55412387"/>